<dbReference type="InterPro" id="IPR002052">
    <property type="entry name" value="DNA_methylase_N6_adenine_CS"/>
</dbReference>
<accession>A0A097IJS3</accession>
<keyword evidence="5" id="KW-0680">Restriction system</keyword>
<dbReference type="GO" id="GO:0009007">
    <property type="term" value="F:site-specific DNA-methyltransferase (adenine-specific) activity"/>
    <property type="evidence" value="ECO:0007669"/>
    <property type="project" value="UniProtKB-EC"/>
</dbReference>
<dbReference type="InterPro" id="IPR022749">
    <property type="entry name" value="D12N6_MeTrfase_N"/>
</dbReference>
<evidence type="ECO:0000313" key="10">
    <source>
        <dbReference type="Proteomes" id="UP000029914"/>
    </source>
</evidence>
<keyword evidence="10" id="KW-1185">Reference proteome</keyword>
<dbReference type="PRINTS" id="PR00507">
    <property type="entry name" value="N12N6MTFRASE"/>
</dbReference>
<dbReference type="HOGENOM" id="CLU_012122_0_0_11"/>
<comment type="catalytic activity">
    <reaction evidence="6">
        <text>a 2'-deoxyadenosine in DNA + S-adenosyl-L-methionine = an N(6)-methyl-2'-deoxyadenosine in DNA + S-adenosyl-L-homocysteine + H(+)</text>
        <dbReference type="Rhea" id="RHEA:15197"/>
        <dbReference type="Rhea" id="RHEA-COMP:12418"/>
        <dbReference type="Rhea" id="RHEA-COMP:12419"/>
        <dbReference type="ChEBI" id="CHEBI:15378"/>
        <dbReference type="ChEBI" id="CHEBI:57856"/>
        <dbReference type="ChEBI" id="CHEBI:59789"/>
        <dbReference type="ChEBI" id="CHEBI:90615"/>
        <dbReference type="ChEBI" id="CHEBI:90616"/>
        <dbReference type="EC" id="2.1.1.72"/>
    </reaction>
</comment>
<evidence type="ECO:0000259" key="8">
    <source>
        <dbReference type="Pfam" id="PF12161"/>
    </source>
</evidence>
<dbReference type="SUPFAM" id="SSF53335">
    <property type="entry name" value="S-adenosyl-L-methionine-dependent methyltransferases"/>
    <property type="match status" value="1"/>
</dbReference>
<organism evidence="9 10">
    <name type="scientific">Corynebacterium doosanense CAU 212 = DSM 45436</name>
    <dbReference type="NCBI Taxonomy" id="558173"/>
    <lineage>
        <taxon>Bacteria</taxon>
        <taxon>Bacillati</taxon>
        <taxon>Actinomycetota</taxon>
        <taxon>Actinomycetes</taxon>
        <taxon>Mycobacteriales</taxon>
        <taxon>Corynebacteriaceae</taxon>
        <taxon>Corynebacterium</taxon>
    </lineage>
</organism>
<keyword evidence="2 9" id="KW-0489">Methyltransferase</keyword>
<gene>
    <name evidence="9" type="ORF">CDOO_13295</name>
</gene>
<dbReference type="Pfam" id="PF12161">
    <property type="entry name" value="HsdM_N"/>
    <property type="match status" value="1"/>
</dbReference>
<dbReference type="EMBL" id="CP006765">
    <property type="protein sequence ID" value="AIT62360.1"/>
    <property type="molecule type" value="Genomic_DNA"/>
</dbReference>
<dbReference type="GO" id="GO:0032259">
    <property type="term" value="P:methylation"/>
    <property type="evidence" value="ECO:0007669"/>
    <property type="project" value="UniProtKB-KW"/>
</dbReference>
<evidence type="ECO:0000256" key="4">
    <source>
        <dbReference type="ARBA" id="ARBA00022691"/>
    </source>
</evidence>
<dbReference type="InterPro" id="IPR003356">
    <property type="entry name" value="DNA_methylase_A-5"/>
</dbReference>
<dbReference type="PROSITE" id="PS00092">
    <property type="entry name" value="N6_MTASE"/>
    <property type="match status" value="1"/>
</dbReference>
<dbReference type="RefSeq" id="WP_018022959.1">
    <property type="nucleotide sequence ID" value="NZ_AQUX01000017.1"/>
</dbReference>
<sequence>MSPTQEQITNARSAIADAVWNTADRYLRSVVEPEEYGDYIIPFAVLRRIECMLDSRKADFLDLYAGLKKQYDGVPDERIVSLHARTKLGLHFYNTSKLSLDAIAKTDDNVDEALNTYLGHFSPNLRDIWDSFKFTEKIATLARAQRLYGVVGHFAKLDMHPDNLPDTAMGDMFEDVMYRAFNTKGKSAGAFYTPRDAIALMVGVLFSSDDDGLAGDAPARTVYDPCAGTGGMLLVAKNELKELNRNIQVSLHGQELMEFAYGIGKADLIMQGNNPESIQFGNTLTNDRFEDQTFDYILTNPPYGSDWSDDYKVVATEATVEGSRFSHGLPAKSDGQMLFLSHVAHKLTPAHGETAGGRAGIVLNGSPLFTGAPESGPDSIRAWLLREDLVDAIVALPTSIFYGTGIATYIWILDTNKEPRRRGKIQLINGANTWSPMRKGMGDKRRELSPTDREVLIREYAEFQESELSKIVTADDLGFKDVPVYRQERFITVNSPEAVERVRAHKSFVDAHAGIMAEVDGAVWNKLPDLLKTKAKIKGVKMPVGLLSEIMQALAVHDDNAPAAIDHKGQPVSVAGWKMTERVPLTEDVDEHMAKEVVPFAPDVTWDVDKAKTGYEIPFTRLFYVPEEVRPLAEIDADVQRVMGELAEMFAEVKK</sequence>
<dbReference type="KEGG" id="cdo:CDOO_13295"/>
<evidence type="ECO:0000256" key="6">
    <source>
        <dbReference type="ARBA" id="ARBA00047942"/>
    </source>
</evidence>
<feature type="domain" description="N6 adenine-specific DNA methyltransferase N-terminal" evidence="8">
    <location>
        <begin position="16"/>
        <end position="154"/>
    </location>
</feature>
<dbReference type="OrthoDB" id="9784823at2"/>
<dbReference type="GO" id="GO:0008170">
    <property type="term" value="F:N-methyltransferase activity"/>
    <property type="evidence" value="ECO:0007669"/>
    <property type="project" value="InterPro"/>
</dbReference>
<dbReference type="eggNOG" id="COG0286">
    <property type="taxonomic scope" value="Bacteria"/>
</dbReference>
<evidence type="ECO:0000259" key="7">
    <source>
        <dbReference type="Pfam" id="PF02384"/>
    </source>
</evidence>
<dbReference type="Pfam" id="PF02384">
    <property type="entry name" value="N6_Mtase"/>
    <property type="match status" value="1"/>
</dbReference>
<evidence type="ECO:0000256" key="5">
    <source>
        <dbReference type="ARBA" id="ARBA00022747"/>
    </source>
</evidence>
<feature type="domain" description="DNA methylase adenine-specific" evidence="7">
    <location>
        <begin position="168"/>
        <end position="477"/>
    </location>
</feature>
<dbReference type="Gene3D" id="3.40.50.150">
    <property type="entry name" value="Vaccinia Virus protein VP39"/>
    <property type="match status" value="1"/>
</dbReference>
<evidence type="ECO:0000313" key="9">
    <source>
        <dbReference type="EMBL" id="AIT62360.1"/>
    </source>
</evidence>
<name>A0A097IJS3_9CORY</name>
<protein>
    <recommendedName>
        <fullName evidence="1">site-specific DNA-methyltransferase (adenine-specific)</fullName>
        <ecNumber evidence="1">2.1.1.72</ecNumber>
    </recommendedName>
</protein>
<keyword evidence="9" id="KW-0614">Plasmid</keyword>
<reference evidence="9 10" key="1">
    <citation type="submission" date="2013-09" db="EMBL/GenBank/DDBJ databases">
        <title>Complete genome sequence of Corynebacterium doosanense CAU 212(T) (=DSM 45436(T)), isolated from activated sludge.</title>
        <authorList>
            <person name="Schaffert L."/>
            <person name="Albersmeier A."/>
            <person name="Kalinowski J."/>
            <person name="Ruckert C."/>
        </authorList>
    </citation>
    <scope>NUCLEOTIDE SEQUENCE [LARGE SCALE GENOMIC DNA]</scope>
    <source>
        <strain evidence="9 10">CAU 212</strain>
        <plasmid evidence="10">Plasmid pCdoos1</plasmid>
    </source>
</reference>
<evidence type="ECO:0000256" key="2">
    <source>
        <dbReference type="ARBA" id="ARBA00022603"/>
    </source>
</evidence>
<proteinExistence type="predicted"/>
<dbReference type="GO" id="GO:0003677">
    <property type="term" value="F:DNA binding"/>
    <property type="evidence" value="ECO:0007669"/>
    <property type="project" value="InterPro"/>
</dbReference>
<dbReference type="AlphaFoldDB" id="A0A097IJS3"/>
<keyword evidence="3" id="KW-0808">Transferase</keyword>
<dbReference type="PANTHER" id="PTHR42933">
    <property type="entry name" value="SLR6095 PROTEIN"/>
    <property type="match status" value="1"/>
</dbReference>
<dbReference type="InterPro" id="IPR051537">
    <property type="entry name" value="DNA_Adenine_Mtase"/>
</dbReference>
<geneLocation type="plasmid" evidence="9 10">
    <name>pCdoos1</name>
</geneLocation>
<dbReference type="PANTHER" id="PTHR42933:SF3">
    <property type="entry name" value="TYPE I RESTRICTION ENZYME MJAVIII METHYLASE SUBUNIT"/>
    <property type="match status" value="1"/>
</dbReference>
<evidence type="ECO:0000256" key="3">
    <source>
        <dbReference type="ARBA" id="ARBA00022679"/>
    </source>
</evidence>
<dbReference type="GO" id="GO:0009307">
    <property type="term" value="P:DNA restriction-modification system"/>
    <property type="evidence" value="ECO:0007669"/>
    <property type="project" value="UniProtKB-KW"/>
</dbReference>
<evidence type="ECO:0000256" key="1">
    <source>
        <dbReference type="ARBA" id="ARBA00011900"/>
    </source>
</evidence>
<dbReference type="InterPro" id="IPR029063">
    <property type="entry name" value="SAM-dependent_MTases_sf"/>
</dbReference>
<keyword evidence="4" id="KW-0949">S-adenosyl-L-methionine</keyword>
<dbReference type="REBASE" id="94892">
    <property type="entry name" value="M.Cdo212ORF13295P"/>
</dbReference>
<dbReference type="Proteomes" id="UP000029914">
    <property type="component" value="Plasmid pCdoos1"/>
</dbReference>
<dbReference type="EC" id="2.1.1.72" evidence="1"/>